<dbReference type="FunFam" id="3.40.980.10:FF:000004">
    <property type="entry name" value="Molybdopterin molybdenumtransferase"/>
    <property type="match status" value="1"/>
</dbReference>
<evidence type="ECO:0000256" key="9">
    <source>
        <dbReference type="ARBA" id="ARBA00022723"/>
    </source>
</evidence>
<dbReference type="Proteomes" id="UP000290649">
    <property type="component" value="Unassembled WGS sequence"/>
</dbReference>
<dbReference type="OrthoDB" id="9804758at2"/>
<dbReference type="GO" id="GO:0046872">
    <property type="term" value="F:metal ion binding"/>
    <property type="evidence" value="ECO:0007669"/>
    <property type="project" value="UniProtKB-UniRule"/>
</dbReference>
<dbReference type="Gene3D" id="3.90.105.10">
    <property type="entry name" value="Molybdopterin biosynthesis moea protein, domain 2"/>
    <property type="match status" value="1"/>
</dbReference>
<dbReference type="PANTHER" id="PTHR10192">
    <property type="entry name" value="MOLYBDOPTERIN BIOSYNTHESIS PROTEIN"/>
    <property type="match status" value="1"/>
</dbReference>
<evidence type="ECO:0000259" key="14">
    <source>
        <dbReference type="SMART" id="SM00852"/>
    </source>
</evidence>
<comment type="caution">
    <text evidence="15">The sequence shown here is derived from an EMBL/GenBank/DDBJ whole genome shotgun (WGS) entry which is preliminary data.</text>
</comment>
<accession>A0A4Q0VQ39</accession>
<evidence type="ECO:0000256" key="7">
    <source>
        <dbReference type="ARBA" id="ARBA00022505"/>
    </source>
</evidence>
<comment type="pathway">
    <text evidence="3 13">Cofactor biosynthesis; molybdopterin biosynthesis.</text>
</comment>
<evidence type="ECO:0000256" key="10">
    <source>
        <dbReference type="ARBA" id="ARBA00022842"/>
    </source>
</evidence>
<dbReference type="SUPFAM" id="SSF63882">
    <property type="entry name" value="MoeA N-terminal region -like"/>
    <property type="match status" value="1"/>
</dbReference>
<dbReference type="EC" id="2.10.1.1" evidence="5 13"/>
<keyword evidence="8 13" id="KW-0808">Transferase</keyword>
<dbReference type="Pfam" id="PF00994">
    <property type="entry name" value="MoCF_biosynth"/>
    <property type="match status" value="1"/>
</dbReference>
<dbReference type="Gene3D" id="3.40.980.10">
    <property type="entry name" value="MoaB/Mog-like domain"/>
    <property type="match status" value="1"/>
</dbReference>
<comment type="function">
    <text evidence="2 13">Catalyzes the insertion of molybdate into adenylated molybdopterin with the concomitant release of AMP.</text>
</comment>
<keyword evidence="9 13" id="KW-0479">Metal-binding</keyword>
<dbReference type="CDD" id="cd00887">
    <property type="entry name" value="MoeA"/>
    <property type="match status" value="1"/>
</dbReference>
<dbReference type="Gene3D" id="2.40.340.10">
    <property type="entry name" value="MoeA, C-terminal, domain IV"/>
    <property type="match status" value="1"/>
</dbReference>
<evidence type="ECO:0000256" key="8">
    <source>
        <dbReference type="ARBA" id="ARBA00022679"/>
    </source>
</evidence>
<dbReference type="NCBIfam" id="TIGR00177">
    <property type="entry name" value="molyb_syn"/>
    <property type="match status" value="1"/>
</dbReference>
<dbReference type="InterPro" id="IPR005110">
    <property type="entry name" value="MoeA_linker/N"/>
</dbReference>
<dbReference type="SUPFAM" id="SSF53218">
    <property type="entry name" value="Molybdenum cofactor biosynthesis proteins"/>
    <property type="match status" value="1"/>
</dbReference>
<feature type="domain" description="MoaB/Mog" evidence="14">
    <location>
        <begin position="189"/>
        <end position="327"/>
    </location>
</feature>
<evidence type="ECO:0000256" key="12">
    <source>
        <dbReference type="ARBA" id="ARBA00047317"/>
    </source>
</evidence>
<reference evidence="15 16" key="1">
    <citation type="journal article" date="2019" name="Int. J. Syst. Evol. Microbiol.">
        <title>Anaerobacillus alkaliphilus sp. nov., a novel alkaliphilic and moderately halophilic bacterium.</title>
        <authorList>
            <person name="Borsodi A.K."/>
            <person name="Aszalos J.M."/>
            <person name="Bihari P."/>
            <person name="Nagy I."/>
            <person name="Schumann P."/>
            <person name="Sproer C."/>
            <person name="Kovacs A.L."/>
            <person name="Boka K."/>
            <person name="Dobosy P."/>
            <person name="Ovari M."/>
            <person name="Szili-Kovacs T."/>
            <person name="Toth E."/>
        </authorList>
    </citation>
    <scope>NUCLEOTIDE SEQUENCE [LARGE SCALE GENOMIC DNA]</scope>
    <source>
        <strain evidence="15 16">B16-10</strain>
    </source>
</reference>
<sequence length="425" mass="46231">MYLDRKPIKVHEAIEAVLQFTQTGKIEYIPIDESDNRYLKAPIRADHDIPPFDRSPLDGFAVRANDTKLATREKPIELEVIETVGAGGLAKQVPQQGQAIRIMTGAKMPAGTDAIVMFELTKEIERDGKTYIEIKRSFKPGDNISFQAEETRTGDILVNSGRQVDPGVKALLATFGYSKVPVAKKPVVGVYATGTELLDVHQPLEPGKIRNSNSYMVTSQISKAGAIPKYYGKLVDDFDHCYEAVANALDEVDVLITTGGVSVGDFDYLPAIYEKLGANVLFNKIGMRPGSVTTVAEYKGKLLFGLSGNPSACYVGFELLVRPWIHHFIGSDKPHLQIVQGVLKADFPKPNPFVRFIRSKMTIEEGKIFAEPVGLDKSGVVTSLANSDALVVLPGGTRGYKKGDVVDVLLLNGEGGKDIIKIGAV</sequence>
<dbReference type="PANTHER" id="PTHR10192:SF5">
    <property type="entry name" value="GEPHYRIN"/>
    <property type="match status" value="1"/>
</dbReference>
<dbReference type="Pfam" id="PF03454">
    <property type="entry name" value="MoeA_C"/>
    <property type="match status" value="1"/>
</dbReference>
<dbReference type="FunFam" id="2.170.190.11:FF:000001">
    <property type="entry name" value="Molybdopterin molybdenumtransferase"/>
    <property type="match status" value="1"/>
</dbReference>
<dbReference type="InterPro" id="IPR038987">
    <property type="entry name" value="MoeA-like"/>
</dbReference>
<dbReference type="InterPro" id="IPR036425">
    <property type="entry name" value="MoaB/Mog-like_dom_sf"/>
</dbReference>
<evidence type="ECO:0000256" key="4">
    <source>
        <dbReference type="ARBA" id="ARBA00010763"/>
    </source>
</evidence>
<keyword evidence="16" id="KW-1185">Reference proteome</keyword>
<dbReference type="InterPro" id="IPR036688">
    <property type="entry name" value="MoeA_C_domain_IV_sf"/>
</dbReference>
<comment type="similarity">
    <text evidence="4 13">Belongs to the MoeA family.</text>
</comment>
<dbReference type="InterPro" id="IPR005111">
    <property type="entry name" value="MoeA_C_domain_IV"/>
</dbReference>
<dbReference type="GO" id="GO:0061599">
    <property type="term" value="F:molybdopterin molybdotransferase activity"/>
    <property type="evidence" value="ECO:0007669"/>
    <property type="project" value="UniProtKB-UniRule"/>
</dbReference>
<evidence type="ECO:0000313" key="16">
    <source>
        <dbReference type="Proteomes" id="UP000290649"/>
    </source>
</evidence>
<comment type="cofactor">
    <cofactor evidence="1 13">
        <name>Mg(2+)</name>
        <dbReference type="ChEBI" id="CHEBI:18420"/>
    </cofactor>
</comment>
<dbReference type="InterPro" id="IPR001453">
    <property type="entry name" value="MoaB/Mog_dom"/>
</dbReference>
<dbReference type="SMART" id="SM00852">
    <property type="entry name" value="MoCF_biosynth"/>
    <property type="match status" value="1"/>
</dbReference>
<dbReference type="InterPro" id="IPR036135">
    <property type="entry name" value="MoeA_linker/N_sf"/>
</dbReference>
<keyword evidence="10 13" id="KW-0460">Magnesium</keyword>
<organism evidence="15 16">
    <name type="scientific">Anaerobacillus alkaliphilus</name>
    <dbReference type="NCBI Taxonomy" id="1548597"/>
    <lineage>
        <taxon>Bacteria</taxon>
        <taxon>Bacillati</taxon>
        <taxon>Bacillota</taxon>
        <taxon>Bacilli</taxon>
        <taxon>Bacillales</taxon>
        <taxon>Bacillaceae</taxon>
        <taxon>Anaerobacillus</taxon>
    </lineage>
</organism>
<evidence type="ECO:0000256" key="6">
    <source>
        <dbReference type="ARBA" id="ARBA00021108"/>
    </source>
</evidence>
<dbReference type="GO" id="GO:0006777">
    <property type="term" value="P:Mo-molybdopterin cofactor biosynthetic process"/>
    <property type="evidence" value="ECO:0007669"/>
    <property type="project" value="UniProtKB-UniRule"/>
</dbReference>
<proteinExistence type="inferred from homology"/>
<dbReference type="GO" id="GO:0005829">
    <property type="term" value="C:cytosol"/>
    <property type="evidence" value="ECO:0007669"/>
    <property type="project" value="TreeGrafter"/>
</dbReference>
<dbReference type="SUPFAM" id="SSF63867">
    <property type="entry name" value="MoeA C-terminal domain-like"/>
    <property type="match status" value="1"/>
</dbReference>
<gene>
    <name evidence="15" type="ORF">DS745_18325</name>
</gene>
<dbReference type="EMBL" id="QOUX01000046">
    <property type="protein sequence ID" value="RXI98289.1"/>
    <property type="molecule type" value="Genomic_DNA"/>
</dbReference>
<dbReference type="NCBIfam" id="NF045515">
    <property type="entry name" value="Glp_gephyrin"/>
    <property type="match status" value="1"/>
</dbReference>
<dbReference type="AlphaFoldDB" id="A0A4Q0VQ39"/>
<evidence type="ECO:0000256" key="1">
    <source>
        <dbReference type="ARBA" id="ARBA00001946"/>
    </source>
</evidence>
<evidence type="ECO:0000313" key="15">
    <source>
        <dbReference type="EMBL" id="RXI98289.1"/>
    </source>
</evidence>
<protein>
    <recommendedName>
        <fullName evidence="6 13">Molybdopterin molybdenumtransferase</fullName>
        <ecNumber evidence="5 13">2.10.1.1</ecNumber>
    </recommendedName>
</protein>
<keyword evidence="7 13" id="KW-0500">Molybdenum</keyword>
<evidence type="ECO:0000256" key="11">
    <source>
        <dbReference type="ARBA" id="ARBA00023150"/>
    </source>
</evidence>
<evidence type="ECO:0000256" key="3">
    <source>
        <dbReference type="ARBA" id="ARBA00005046"/>
    </source>
</evidence>
<evidence type="ECO:0000256" key="13">
    <source>
        <dbReference type="RuleBase" id="RU365090"/>
    </source>
</evidence>
<dbReference type="Gene3D" id="2.170.190.11">
    <property type="entry name" value="Molybdopterin biosynthesis moea protein, domain 3"/>
    <property type="match status" value="1"/>
</dbReference>
<evidence type="ECO:0000256" key="5">
    <source>
        <dbReference type="ARBA" id="ARBA00013269"/>
    </source>
</evidence>
<dbReference type="RefSeq" id="WP_129079649.1">
    <property type="nucleotide sequence ID" value="NZ_QOUX01000046.1"/>
</dbReference>
<name>A0A4Q0VQ39_9BACI</name>
<dbReference type="UniPathway" id="UPA00344"/>
<dbReference type="Pfam" id="PF03453">
    <property type="entry name" value="MoeA_N"/>
    <property type="match status" value="1"/>
</dbReference>
<keyword evidence="11 13" id="KW-0501">Molybdenum cofactor biosynthesis</keyword>
<evidence type="ECO:0000256" key="2">
    <source>
        <dbReference type="ARBA" id="ARBA00002901"/>
    </source>
</evidence>
<dbReference type="FunFam" id="2.40.340.10:FF:000002">
    <property type="entry name" value="Molybdopterin molybdenumtransferase"/>
    <property type="match status" value="1"/>
</dbReference>
<comment type="catalytic activity">
    <reaction evidence="12">
        <text>adenylyl-molybdopterin + molybdate = Mo-molybdopterin + AMP + H(+)</text>
        <dbReference type="Rhea" id="RHEA:35047"/>
        <dbReference type="ChEBI" id="CHEBI:15378"/>
        <dbReference type="ChEBI" id="CHEBI:36264"/>
        <dbReference type="ChEBI" id="CHEBI:62727"/>
        <dbReference type="ChEBI" id="CHEBI:71302"/>
        <dbReference type="ChEBI" id="CHEBI:456215"/>
        <dbReference type="EC" id="2.10.1.1"/>
    </reaction>
</comment>